<dbReference type="GO" id="GO:0005886">
    <property type="term" value="C:plasma membrane"/>
    <property type="evidence" value="ECO:0007669"/>
    <property type="project" value="TreeGrafter"/>
</dbReference>
<evidence type="ECO:0000256" key="1">
    <source>
        <dbReference type="ARBA" id="ARBA00004141"/>
    </source>
</evidence>
<dbReference type="SUPFAM" id="SSF81324">
    <property type="entry name" value="Voltage-gated potassium channels"/>
    <property type="match status" value="1"/>
</dbReference>
<feature type="transmembrane region" description="Helical" evidence="13">
    <location>
        <begin position="98"/>
        <end position="119"/>
    </location>
</feature>
<dbReference type="InterPro" id="IPR000595">
    <property type="entry name" value="cNMP-bd_dom"/>
</dbReference>
<evidence type="ECO:0000256" key="8">
    <source>
        <dbReference type="ARBA" id="ARBA00022989"/>
    </source>
</evidence>
<evidence type="ECO:0000256" key="9">
    <source>
        <dbReference type="ARBA" id="ARBA00023065"/>
    </source>
</evidence>
<evidence type="ECO:0000256" key="5">
    <source>
        <dbReference type="ARBA" id="ARBA00022826"/>
    </source>
</evidence>
<sequence length="618" mass="68978">MSLSHHKKDVSVSMLCLDDLVEPPPPPPPPPEPSSFSTSRRQRPWYVVDPDAGWRRRWDLVSIAAVFVSVLAEPYVMAFAPNSSSGTALYREAGETDYAFIIVAMRLFWVAWFSLDVALSFATSFPGNDGEEVYDISKIAAHYAKGYLALDVFSTVPWEVACPANNRNRLLRLFAGLLPSLRAWRASTVGKARALYETMPATGMVHPILETLCRFGAWLLLLNHWFACGWFALGHGYRSRNLDDRCATSPPSQRQLRERCTWTQLRGYESSSIAYAYVSCFYWSLTTLATVGYGDITPNTIPEKAFACCCMLVGVVWFAGLVSSVENDIFTRDDDDEDNSSSKRRRSKKVLVKFMYDHKVPLKLSSEVQTYLRRHFEVEHAWCEPGVSRIVKQLPPRLLRALALHAYRKKLRAINFFDRKPWAFVVDCVVAMRSYAAGPGEPVVHAGTVLRSLHFVVRGACCVGGETTTTPFLLRSSGGTRVAVQRGGHFGEEGFLLNAVWLRPLVSRGWSELHIVPEPALNLERHPLVADELRVSAYSTVAKHDDLVAVVTTPPPPPPECMLRNPPREEEEEEEDDDDEVLSDVALLRSLEGDVARLASDVARLEGAVASSSLESRG</sequence>
<dbReference type="PANTHER" id="PTHR10217">
    <property type="entry name" value="VOLTAGE AND LIGAND GATED POTASSIUM CHANNEL"/>
    <property type="match status" value="1"/>
</dbReference>
<dbReference type="Pfam" id="PF00520">
    <property type="entry name" value="Ion_trans"/>
    <property type="match status" value="1"/>
</dbReference>
<keyword evidence="7" id="KW-0630">Potassium</keyword>
<dbReference type="PROSITE" id="PS50042">
    <property type="entry name" value="CNMP_BINDING_3"/>
    <property type="match status" value="1"/>
</dbReference>
<dbReference type="InterPro" id="IPR050818">
    <property type="entry name" value="KCNH_animal-type"/>
</dbReference>
<keyword evidence="11" id="KW-0407">Ion channel</keyword>
<feature type="region of interest" description="Disordered" evidence="12">
    <location>
        <begin position="553"/>
        <end position="581"/>
    </location>
</feature>
<dbReference type="InterPro" id="IPR014710">
    <property type="entry name" value="RmlC-like_jellyroll"/>
</dbReference>
<feature type="compositionally biased region" description="Acidic residues" evidence="12">
    <location>
        <begin position="569"/>
        <end position="581"/>
    </location>
</feature>
<keyword evidence="4 13" id="KW-0812">Transmembrane</keyword>
<feature type="transmembrane region" description="Helical" evidence="13">
    <location>
        <begin position="60"/>
        <end position="78"/>
    </location>
</feature>
<dbReference type="EMBL" id="JAQMWT010000468">
    <property type="protein sequence ID" value="KAJ8600899.1"/>
    <property type="molecule type" value="Genomic_DNA"/>
</dbReference>
<evidence type="ECO:0000256" key="6">
    <source>
        <dbReference type="ARBA" id="ARBA00022882"/>
    </source>
</evidence>
<evidence type="ECO:0000256" key="11">
    <source>
        <dbReference type="ARBA" id="ARBA00023303"/>
    </source>
</evidence>
<evidence type="ECO:0000256" key="3">
    <source>
        <dbReference type="ARBA" id="ARBA00022538"/>
    </source>
</evidence>
<feature type="transmembrane region" description="Helical" evidence="13">
    <location>
        <begin position="305"/>
        <end position="325"/>
    </location>
</feature>
<dbReference type="InterPro" id="IPR003938">
    <property type="entry name" value="K_chnl_volt-dep_EAG/ELK/ERG"/>
</dbReference>
<keyword evidence="2" id="KW-0813">Transport</keyword>
<keyword evidence="3" id="KW-0633">Potassium transport</keyword>
<dbReference type="InterPro" id="IPR005821">
    <property type="entry name" value="Ion_trans_dom"/>
</dbReference>
<feature type="transmembrane region" description="Helical" evidence="13">
    <location>
        <begin position="215"/>
        <end position="233"/>
    </location>
</feature>
<evidence type="ECO:0000256" key="7">
    <source>
        <dbReference type="ARBA" id="ARBA00022958"/>
    </source>
</evidence>
<dbReference type="Gene3D" id="2.60.120.10">
    <property type="entry name" value="Jelly Rolls"/>
    <property type="match status" value="1"/>
</dbReference>
<evidence type="ECO:0000313" key="15">
    <source>
        <dbReference type="EMBL" id="KAJ8600899.1"/>
    </source>
</evidence>
<dbReference type="GO" id="GO:0034702">
    <property type="term" value="C:monoatomic ion channel complex"/>
    <property type="evidence" value="ECO:0007669"/>
    <property type="project" value="UniProtKB-KW"/>
</dbReference>
<protein>
    <recommendedName>
        <fullName evidence="14">Cyclic nucleotide-binding domain-containing protein</fullName>
    </recommendedName>
</protein>
<keyword evidence="5" id="KW-0631">Potassium channel</keyword>
<dbReference type="AlphaFoldDB" id="A0AAD7XJX1"/>
<name>A0AAD7XJX1_9STRA</name>
<keyword evidence="10 13" id="KW-0472">Membrane</keyword>
<reference evidence="15" key="1">
    <citation type="submission" date="2023-01" db="EMBL/GenBank/DDBJ databases">
        <title>Metagenome sequencing of chrysophaentin producing Chrysophaeum taylorii.</title>
        <authorList>
            <person name="Davison J."/>
            <person name="Bewley C."/>
        </authorList>
    </citation>
    <scope>NUCLEOTIDE SEQUENCE</scope>
    <source>
        <strain evidence="15">NIES-1699</strain>
    </source>
</reference>
<evidence type="ECO:0000256" key="12">
    <source>
        <dbReference type="SAM" id="MobiDB-lite"/>
    </source>
</evidence>
<evidence type="ECO:0000256" key="13">
    <source>
        <dbReference type="SAM" id="Phobius"/>
    </source>
</evidence>
<proteinExistence type="predicted"/>
<organism evidence="15 16">
    <name type="scientific">Chrysophaeum taylorii</name>
    <dbReference type="NCBI Taxonomy" id="2483200"/>
    <lineage>
        <taxon>Eukaryota</taxon>
        <taxon>Sar</taxon>
        <taxon>Stramenopiles</taxon>
        <taxon>Ochrophyta</taxon>
        <taxon>Pelagophyceae</taxon>
        <taxon>Pelagomonadales</taxon>
        <taxon>Pelagomonadaceae</taxon>
        <taxon>Chrysophaeum</taxon>
    </lineage>
</organism>
<feature type="domain" description="Cyclic nucleotide-binding" evidence="14">
    <location>
        <begin position="433"/>
        <end position="498"/>
    </location>
</feature>
<dbReference type="Proteomes" id="UP001230188">
    <property type="component" value="Unassembled WGS sequence"/>
</dbReference>
<comment type="caution">
    <text evidence="15">The sequence shown here is derived from an EMBL/GenBank/DDBJ whole genome shotgun (WGS) entry which is preliminary data.</text>
</comment>
<dbReference type="GO" id="GO:0005249">
    <property type="term" value="F:voltage-gated potassium channel activity"/>
    <property type="evidence" value="ECO:0007669"/>
    <property type="project" value="InterPro"/>
</dbReference>
<feature type="transmembrane region" description="Helical" evidence="13">
    <location>
        <begin position="274"/>
        <end position="293"/>
    </location>
</feature>
<dbReference type="SUPFAM" id="SSF51206">
    <property type="entry name" value="cAMP-binding domain-like"/>
    <property type="match status" value="1"/>
</dbReference>
<evidence type="ECO:0000256" key="10">
    <source>
        <dbReference type="ARBA" id="ARBA00023136"/>
    </source>
</evidence>
<dbReference type="Gene3D" id="1.10.287.70">
    <property type="match status" value="1"/>
</dbReference>
<keyword evidence="8 13" id="KW-1133">Transmembrane helix</keyword>
<comment type="subcellular location">
    <subcellularLocation>
        <location evidence="1">Membrane</location>
        <topology evidence="1">Multi-pass membrane protein</topology>
    </subcellularLocation>
</comment>
<keyword evidence="9" id="KW-0406">Ion transport</keyword>
<keyword evidence="6" id="KW-0851">Voltage-gated channel</keyword>
<dbReference type="PANTHER" id="PTHR10217:SF435">
    <property type="entry name" value="POTASSIUM VOLTAGE-GATED CHANNEL PROTEIN EAG"/>
    <property type="match status" value="1"/>
</dbReference>
<dbReference type="PRINTS" id="PR01463">
    <property type="entry name" value="EAGCHANLFMLY"/>
</dbReference>
<keyword evidence="16" id="KW-1185">Reference proteome</keyword>
<evidence type="ECO:0000313" key="16">
    <source>
        <dbReference type="Proteomes" id="UP001230188"/>
    </source>
</evidence>
<gene>
    <name evidence="15" type="ORF">CTAYLR_007003</name>
</gene>
<evidence type="ECO:0000259" key="14">
    <source>
        <dbReference type="PROSITE" id="PS50042"/>
    </source>
</evidence>
<dbReference type="GO" id="GO:0042391">
    <property type="term" value="P:regulation of membrane potential"/>
    <property type="evidence" value="ECO:0007669"/>
    <property type="project" value="TreeGrafter"/>
</dbReference>
<accession>A0AAD7XJX1</accession>
<evidence type="ECO:0000256" key="2">
    <source>
        <dbReference type="ARBA" id="ARBA00022448"/>
    </source>
</evidence>
<dbReference type="InterPro" id="IPR018490">
    <property type="entry name" value="cNMP-bd_dom_sf"/>
</dbReference>
<evidence type="ECO:0000256" key="4">
    <source>
        <dbReference type="ARBA" id="ARBA00022692"/>
    </source>
</evidence>